<accession>A0A379B543</accession>
<name>A0A379B543_9PAST</name>
<organism evidence="1 2">
    <name type="scientific">[Pasteurella] mairii</name>
    <dbReference type="NCBI Taxonomy" id="757"/>
    <lineage>
        <taxon>Bacteria</taxon>
        <taxon>Pseudomonadati</taxon>
        <taxon>Pseudomonadota</taxon>
        <taxon>Gammaproteobacteria</taxon>
        <taxon>Pasteurellales</taxon>
        <taxon>Pasteurellaceae</taxon>
    </lineage>
</organism>
<dbReference type="OrthoDB" id="5690374at2"/>
<evidence type="ECO:0000313" key="1">
    <source>
        <dbReference type="EMBL" id="SUB33621.1"/>
    </source>
</evidence>
<sequence length="86" mass="10370">MFFITMDKNTIFAKLFRLTPFSHDIPAFVDFMAEYGHTITPSQVNCWQRKKGNNKSRPVPDFVFEVMFDYFYKRKEEIEDVFLTKK</sequence>
<dbReference type="EMBL" id="UGSS01000002">
    <property type="protein sequence ID" value="SUB33621.1"/>
    <property type="molecule type" value="Genomic_DNA"/>
</dbReference>
<proteinExistence type="predicted"/>
<gene>
    <name evidence="1" type="ORF">NCTC10699_01248</name>
</gene>
<evidence type="ECO:0000313" key="2">
    <source>
        <dbReference type="Proteomes" id="UP000254280"/>
    </source>
</evidence>
<protein>
    <submittedName>
        <fullName evidence="1">Uncharacterized protein</fullName>
    </submittedName>
</protein>
<dbReference type="AlphaFoldDB" id="A0A379B543"/>
<keyword evidence="2" id="KW-1185">Reference proteome</keyword>
<dbReference type="Proteomes" id="UP000254280">
    <property type="component" value="Unassembled WGS sequence"/>
</dbReference>
<reference evidence="1 2" key="1">
    <citation type="submission" date="2018-06" db="EMBL/GenBank/DDBJ databases">
        <authorList>
            <consortium name="Pathogen Informatics"/>
            <person name="Doyle S."/>
        </authorList>
    </citation>
    <scope>NUCLEOTIDE SEQUENCE [LARGE SCALE GENOMIC DNA]</scope>
    <source>
        <strain evidence="1 2">NCTC10699</strain>
    </source>
</reference>